<protein>
    <submittedName>
        <fullName evidence="1">Uncharacterized protein</fullName>
    </submittedName>
</protein>
<organism evidence="1 2">
    <name type="scientific">Brassica cretica</name>
    <name type="common">Mustard</name>
    <dbReference type="NCBI Taxonomy" id="69181"/>
    <lineage>
        <taxon>Eukaryota</taxon>
        <taxon>Viridiplantae</taxon>
        <taxon>Streptophyta</taxon>
        <taxon>Embryophyta</taxon>
        <taxon>Tracheophyta</taxon>
        <taxon>Spermatophyta</taxon>
        <taxon>Magnoliopsida</taxon>
        <taxon>eudicotyledons</taxon>
        <taxon>Gunneridae</taxon>
        <taxon>Pentapetalae</taxon>
        <taxon>rosids</taxon>
        <taxon>malvids</taxon>
        <taxon>Brassicales</taxon>
        <taxon>Brassicaceae</taxon>
        <taxon>Brassiceae</taxon>
        <taxon>Brassica</taxon>
    </lineage>
</organism>
<dbReference type="Proteomes" id="UP000266723">
    <property type="component" value="Unassembled WGS sequence"/>
</dbReference>
<accession>A0ABQ7E0I8</accession>
<dbReference type="EMBL" id="QGKV02000649">
    <property type="protein sequence ID" value="KAF3582764.1"/>
    <property type="molecule type" value="Genomic_DNA"/>
</dbReference>
<sequence>MATSLVLPIFPPSPLQSIAKRFPVRTGSKPVCFTVTRVQTSGGDGEETVSCEGLRGLEANVKMGPFN</sequence>
<gene>
    <name evidence="1" type="ORF">DY000_02035333</name>
</gene>
<proteinExistence type="predicted"/>
<evidence type="ECO:0000313" key="1">
    <source>
        <dbReference type="EMBL" id="KAF3582764.1"/>
    </source>
</evidence>
<comment type="caution">
    <text evidence="1">The sequence shown here is derived from an EMBL/GenBank/DDBJ whole genome shotgun (WGS) entry which is preliminary data.</text>
</comment>
<name>A0ABQ7E0I8_BRACR</name>
<keyword evidence="2" id="KW-1185">Reference proteome</keyword>
<evidence type="ECO:0000313" key="2">
    <source>
        <dbReference type="Proteomes" id="UP000266723"/>
    </source>
</evidence>
<reference evidence="1 2" key="1">
    <citation type="journal article" date="2020" name="BMC Genomics">
        <title>Intraspecific diversification of the crop wild relative Brassica cretica Lam. using demographic model selection.</title>
        <authorList>
            <person name="Kioukis A."/>
            <person name="Michalopoulou V.A."/>
            <person name="Briers L."/>
            <person name="Pirintsos S."/>
            <person name="Studholme D.J."/>
            <person name="Pavlidis P."/>
            <person name="Sarris P.F."/>
        </authorList>
    </citation>
    <scope>NUCLEOTIDE SEQUENCE [LARGE SCALE GENOMIC DNA]</scope>
    <source>
        <strain evidence="2">cv. PFS-1207/04</strain>
    </source>
</reference>